<sequence length="206" mass="24113">MESGKIESGKKVTRGFQEISEEGSVNFPLSALTVKKIAEIKHRWLFKRQPRNCWNGRIDKRWTKPLDCRILWKAQLDYIYKYYNSIIGHFFRGSELLNEKDLISVMIETDSWEAFILLSQQQRPNHTGNILSRINILCPRLSYLIKCWGETEINVDKWVFNIIYPKSLCFDGDRDDDDESHVIEPSNGGTTNQQLLTVFSFLRFAT</sequence>
<protein>
    <submittedName>
        <fullName evidence="1">Uncharacterized protein</fullName>
    </submittedName>
</protein>
<dbReference type="EMBL" id="CAUOFW020006913">
    <property type="protein sequence ID" value="CAK9176796.1"/>
    <property type="molecule type" value="Genomic_DNA"/>
</dbReference>
<dbReference type="Proteomes" id="UP001642360">
    <property type="component" value="Unassembled WGS sequence"/>
</dbReference>
<dbReference type="AlphaFoldDB" id="A0ABC8U4Y0"/>
<name>A0ABC8U4Y0_9AQUA</name>
<proteinExistence type="predicted"/>
<evidence type="ECO:0000313" key="2">
    <source>
        <dbReference type="Proteomes" id="UP001642360"/>
    </source>
</evidence>
<evidence type="ECO:0000313" key="1">
    <source>
        <dbReference type="EMBL" id="CAK9176796.1"/>
    </source>
</evidence>
<keyword evidence="2" id="KW-1185">Reference proteome</keyword>
<gene>
    <name evidence="1" type="ORF">ILEXP_LOCUS46660</name>
</gene>
<comment type="caution">
    <text evidence="1">The sequence shown here is derived from an EMBL/GenBank/DDBJ whole genome shotgun (WGS) entry which is preliminary data.</text>
</comment>
<accession>A0ABC8U4Y0</accession>
<reference evidence="1 2" key="1">
    <citation type="submission" date="2024-02" db="EMBL/GenBank/DDBJ databases">
        <authorList>
            <person name="Vignale AGUSTIN F."/>
            <person name="Sosa J E."/>
            <person name="Modenutti C."/>
        </authorList>
    </citation>
    <scope>NUCLEOTIDE SEQUENCE [LARGE SCALE GENOMIC DNA]</scope>
</reference>
<organism evidence="1 2">
    <name type="scientific">Ilex paraguariensis</name>
    <name type="common">yerba mate</name>
    <dbReference type="NCBI Taxonomy" id="185542"/>
    <lineage>
        <taxon>Eukaryota</taxon>
        <taxon>Viridiplantae</taxon>
        <taxon>Streptophyta</taxon>
        <taxon>Embryophyta</taxon>
        <taxon>Tracheophyta</taxon>
        <taxon>Spermatophyta</taxon>
        <taxon>Magnoliopsida</taxon>
        <taxon>eudicotyledons</taxon>
        <taxon>Gunneridae</taxon>
        <taxon>Pentapetalae</taxon>
        <taxon>asterids</taxon>
        <taxon>campanulids</taxon>
        <taxon>Aquifoliales</taxon>
        <taxon>Aquifoliaceae</taxon>
        <taxon>Ilex</taxon>
    </lineage>
</organism>